<dbReference type="NCBIfam" id="TIGR01540">
    <property type="entry name" value="portal_PBSX"/>
    <property type="match status" value="1"/>
</dbReference>
<evidence type="ECO:0000313" key="2">
    <source>
        <dbReference type="EMBL" id="AIY42977.1"/>
    </source>
</evidence>
<organism evidence="2 3">
    <name type="scientific">Collimonas arenae</name>
    <dbReference type="NCBI Taxonomy" id="279058"/>
    <lineage>
        <taxon>Bacteria</taxon>
        <taxon>Pseudomonadati</taxon>
        <taxon>Pseudomonadota</taxon>
        <taxon>Betaproteobacteria</taxon>
        <taxon>Burkholderiales</taxon>
        <taxon>Oxalobacteraceae</taxon>
        <taxon>Collimonas</taxon>
    </lineage>
</organism>
<dbReference type="Proteomes" id="UP000030302">
    <property type="component" value="Chromosome"/>
</dbReference>
<protein>
    <submittedName>
        <fullName evidence="2">Phage-related capsid packaging protein</fullName>
    </submittedName>
</protein>
<dbReference type="RefSeq" id="WP_038491978.1">
    <property type="nucleotide sequence ID" value="NZ_CP009962.1"/>
</dbReference>
<dbReference type="PIRSF" id="PIRSF018494">
    <property type="entry name" value="PBSX_VPQ"/>
    <property type="match status" value="1"/>
</dbReference>
<dbReference type="AlphaFoldDB" id="A0A0A1FJ98"/>
<dbReference type="STRING" id="279058.LT85_3819"/>
<dbReference type="HOGENOM" id="CLU_068879_0_0_4"/>
<keyword evidence="3" id="KW-1185">Reference proteome</keyword>
<evidence type="ECO:0000256" key="1">
    <source>
        <dbReference type="ARBA" id="ARBA00006799"/>
    </source>
</evidence>
<dbReference type="KEGG" id="care:LT85_3819"/>
<gene>
    <name evidence="2" type="ORF">LT85_3819</name>
</gene>
<proteinExistence type="inferred from homology"/>
<dbReference type="InterPro" id="IPR006944">
    <property type="entry name" value="Phage/GTA_portal"/>
</dbReference>
<dbReference type="EMBL" id="CP009962">
    <property type="protein sequence ID" value="AIY42977.1"/>
    <property type="molecule type" value="Genomic_DNA"/>
</dbReference>
<dbReference type="OrthoDB" id="5449776at2"/>
<name>A0A0A1FJ98_9BURK</name>
<dbReference type="Pfam" id="PF04860">
    <property type="entry name" value="Phage_portal"/>
    <property type="match status" value="1"/>
</dbReference>
<dbReference type="InterPro" id="IPR030935">
    <property type="entry name" value="PBSX_Proteobac"/>
</dbReference>
<sequence>MRKQKHKRQYAAAPPTGALAAQVAPAPSMEAFSFGDPTPVLDHADIMESLECWRNGKWYEPPVSWAGLAKSFNASVHHSSAIHFKANILTSTFVPNKYLTPATFKRLALDFLTFGNAYPEKRSSRTGRLVQLNHSLAKYTRRGVDLDAYFFVQGWKQEHAFDKGTIGHVMDPDVNQEVYGLPQYLSALQSAWLNESATLFRRKYYKNGSHAGFILYMTDAAQNVKDVDNLRTALRESKGPGNFRNVFMYAPGGKKDGIQILPVSEVAAKDEFFNIKGVTRDDLLAAHRVPPQLMGIMPNNAGGFGAIEPAARVFARNELVPLQSQFLMINEWCGEEVVKFNEYTLGNMEGKAA</sequence>
<dbReference type="InterPro" id="IPR006430">
    <property type="entry name" value="Phage_portal_PBSX"/>
</dbReference>
<accession>A0A0A1FJ98</accession>
<reference evidence="3" key="1">
    <citation type="journal article" date="2014" name="Soil Biol. Biochem.">
        <title>Structure and function of bacterial communities in ageing soils: Insights from the Mendocino ecological staircase.</title>
        <authorList>
            <person name="Uroz S."/>
            <person name="Tech J.J."/>
            <person name="Sawaya N.A."/>
            <person name="Frey-Klett P."/>
            <person name="Leveau J.H.J."/>
        </authorList>
    </citation>
    <scope>NUCLEOTIDE SEQUENCE [LARGE SCALE GENOMIC DNA]</scope>
    <source>
        <strain evidence="3">Cal35</strain>
    </source>
</reference>
<comment type="similarity">
    <text evidence="1">Belongs to the phage portal family. PBSX subfamily.</text>
</comment>
<evidence type="ECO:0000313" key="3">
    <source>
        <dbReference type="Proteomes" id="UP000030302"/>
    </source>
</evidence>